<dbReference type="Gene3D" id="1.20.58.90">
    <property type="match status" value="1"/>
</dbReference>
<dbReference type="Proteomes" id="UP000483672">
    <property type="component" value="Unassembled WGS sequence"/>
</dbReference>
<comment type="subcellular location">
    <subcellularLocation>
        <location evidence="3">Cytoplasm</location>
        <location evidence="3">Cytoskeleton</location>
    </subcellularLocation>
</comment>
<dbReference type="GO" id="GO:0048487">
    <property type="term" value="F:beta-tubulin binding"/>
    <property type="evidence" value="ECO:0007669"/>
    <property type="project" value="InterPro"/>
</dbReference>
<comment type="similarity">
    <text evidence="1 3">Belongs to the TBCA family.</text>
</comment>
<keyword evidence="3" id="KW-0493">Microtubule</keyword>
<organism evidence="5 6">
    <name type="scientific">Orbilia oligospora</name>
    <name type="common">Nematode-trapping fungus</name>
    <name type="synonym">Arthrobotrys oligospora</name>
    <dbReference type="NCBI Taxonomy" id="2813651"/>
    <lineage>
        <taxon>Eukaryota</taxon>
        <taxon>Fungi</taxon>
        <taxon>Dikarya</taxon>
        <taxon>Ascomycota</taxon>
        <taxon>Pezizomycotina</taxon>
        <taxon>Orbiliomycetes</taxon>
        <taxon>Orbiliales</taxon>
        <taxon>Orbiliaceae</taxon>
        <taxon>Orbilia</taxon>
    </lineage>
</organism>
<dbReference type="AlphaFoldDB" id="A0A7C8UY23"/>
<keyword evidence="3" id="KW-0963">Cytoplasm</keyword>
<dbReference type="InterPro" id="IPR036126">
    <property type="entry name" value="TBCA_sf"/>
</dbReference>
<gene>
    <name evidence="5" type="ORF">TWF191_009169</name>
</gene>
<dbReference type="PANTHER" id="PTHR21500">
    <property type="entry name" value="TUBULIN-SPECIFIC CHAPERONE A"/>
    <property type="match status" value="1"/>
</dbReference>
<dbReference type="GO" id="GO:0007021">
    <property type="term" value="P:tubulin complex assembly"/>
    <property type="evidence" value="ECO:0007669"/>
    <property type="project" value="UniProtKB-UniRule"/>
</dbReference>
<reference evidence="5 6" key="1">
    <citation type="submission" date="2019-06" db="EMBL/GenBank/DDBJ databases">
        <authorList>
            <person name="Palmer J.M."/>
        </authorList>
    </citation>
    <scope>NUCLEOTIDE SEQUENCE [LARGE SCALE GENOMIC DNA]</scope>
    <source>
        <strain evidence="5 6">TWF191</strain>
    </source>
</reference>
<evidence type="ECO:0000313" key="5">
    <source>
        <dbReference type="EMBL" id="KAF3216006.1"/>
    </source>
</evidence>
<keyword evidence="2 3" id="KW-0143">Chaperone</keyword>
<dbReference type="PANTHER" id="PTHR21500:SF0">
    <property type="entry name" value="TUBULIN-SPECIFIC CHAPERONE A"/>
    <property type="match status" value="1"/>
</dbReference>
<dbReference type="GO" id="GO:0005829">
    <property type="term" value="C:cytosol"/>
    <property type="evidence" value="ECO:0007669"/>
    <property type="project" value="TreeGrafter"/>
</dbReference>
<sequence length="134" mass="15074">MPPPSPLKIKTSSVTRLIKEEQSYHKELASQKARLQRMEDNNEDEYEIKQQVCYNNLLNGCGLVLKKVVADTEQMIPAVQQKLEQAVEALELQLELIEEETDEKKAAVLAIEEAKKIYEGQPSSVGNSLFTEAA</sequence>
<evidence type="ECO:0000256" key="3">
    <source>
        <dbReference type="RuleBase" id="RU364030"/>
    </source>
</evidence>
<feature type="coiled-coil region" evidence="4">
    <location>
        <begin position="80"/>
        <end position="117"/>
    </location>
</feature>
<evidence type="ECO:0000256" key="1">
    <source>
        <dbReference type="ARBA" id="ARBA00006806"/>
    </source>
</evidence>
<comment type="caution">
    <text evidence="5">The sequence shown here is derived from an EMBL/GenBank/DDBJ whole genome shotgun (WGS) entry which is preliminary data.</text>
</comment>
<comment type="subunit">
    <text evidence="3">Supercomplex made of cofactors A to E. Cofactors A and D function by capturing and stabilizing tubulin in a quasi-native conformation. Cofactor E binds to the cofactor D-tubulin complex; interaction with cofactor C then causes the release of tubulin polypeptides that are committed to the native state.</text>
</comment>
<dbReference type="InterPro" id="IPR004226">
    <property type="entry name" value="TBCA"/>
</dbReference>
<dbReference type="GO" id="GO:0007023">
    <property type="term" value="P:post-chaperonin tubulin folding pathway"/>
    <property type="evidence" value="ECO:0007669"/>
    <property type="project" value="UniProtKB-UniRule"/>
</dbReference>
<dbReference type="GO" id="GO:0005874">
    <property type="term" value="C:microtubule"/>
    <property type="evidence" value="ECO:0007669"/>
    <property type="project" value="UniProtKB-KW"/>
</dbReference>
<keyword evidence="3" id="KW-0206">Cytoskeleton</keyword>
<evidence type="ECO:0000256" key="2">
    <source>
        <dbReference type="ARBA" id="ARBA00023186"/>
    </source>
</evidence>
<protein>
    <recommendedName>
        <fullName evidence="3">Tubulin-specific chaperone A</fullName>
    </recommendedName>
</protein>
<keyword evidence="4" id="KW-0175">Coiled coil</keyword>
<evidence type="ECO:0000256" key="4">
    <source>
        <dbReference type="SAM" id="Coils"/>
    </source>
</evidence>
<proteinExistence type="inferred from homology"/>
<evidence type="ECO:0000313" key="6">
    <source>
        <dbReference type="Proteomes" id="UP000483672"/>
    </source>
</evidence>
<feature type="coiled-coil region" evidence="4">
    <location>
        <begin position="21"/>
        <end position="48"/>
    </location>
</feature>
<dbReference type="SUPFAM" id="SSF46988">
    <property type="entry name" value="Tubulin chaperone cofactor A"/>
    <property type="match status" value="1"/>
</dbReference>
<accession>A0A7C8UY23</accession>
<dbReference type="Pfam" id="PF02970">
    <property type="entry name" value="TBCA"/>
    <property type="match status" value="1"/>
</dbReference>
<name>A0A7C8UY23_ORBOL</name>
<dbReference type="EMBL" id="WIPF01000065">
    <property type="protein sequence ID" value="KAF3216006.1"/>
    <property type="molecule type" value="Genomic_DNA"/>
</dbReference>